<proteinExistence type="predicted"/>
<evidence type="ECO:0000313" key="3">
    <source>
        <dbReference type="EMBL" id="XDQ47735.1"/>
    </source>
</evidence>
<gene>
    <name evidence="3" type="ORF">AB5J52_38720</name>
</gene>
<accession>A0AB39R216</accession>
<evidence type="ECO:0000256" key="2">
    <source>
        <dbReference type="SAM" id="SignalP"/>
    </source>
</evidence>
<name>A0AB39R216_9ACTN</name>
<protein>
    <submittedName>
        <fullName evidence="3">Uncharacterized protein</fullName>
    </submittedName>
</protein>
<feature type="compositionally biased region" description="Polar residues" evidence="1">
    <location>
        <begin position="36"/>
        <end position="46"/>
    </location>
</feature>
<feature type="chain" id="PRO_5044340123" evidence="2">
    <location>
        <begin position="26"/>
        <end position="124"/>
    </location>
</feature>
<dbReference type="EMBL" id="CP163441">
    <property type="protein sequence ID" value="XDQ47735.1"/>
    <property type="molecule type" value="Genomic_DNA"/>
</dbReference>
<dbReference type="AlphaFoldDB" id="A0AB39R216"/>
<reference evidence="3" key="1">
    <citation type="submission" date="2024-07" db="EMBL/GenBank/DDBJ databases">
        <authorList>
            <person name="Yu S.T."/>
        </authorList>
    </citation>
    <scope>NUCLEOTIDE SEQUENCE</scope>
    <source>
        <strain evidence="3">R39</strain>
    </source>
</reference>
<sequence length="124" mass="12596">MKPNIVVIAIAAATLVGGSTATAIALSGGGDKAPLKQSSVHVSATDSGGRDDSRAPGAGRDDSDDRSNGSDGRDDSRAPGAGRDDSDDRSNGSDGRDDSRAPGADRHDSDDRRHHADDDAGRDD</sequence>
<dbReference type="RefSeq" id="WP_369226618.1">
    <property type="nucleotide sequence ID" value="NZ_CP163441.1"/>
</dbReference>
<feature type="signal peptide" evidence="2">
    <location>
        <begin position="1"/>
        <end position="25"/>
    </location>
</feature>
<feature type="compositionally biased region" description="Basic and acidic residues" evidence="1">
    <location>
        <begin position="48"/>
        <end position="124"/>
    </location>
</feature>
<evidence type="ECO:0000256" key="1">
    <source>
        <dbReference type="SAM" id="MobiDB-lite"/>
    </source>
</evidence>
<feature type="region of interest" description="Disordered" evidence="1">
    <location>
        <begin position="24"/>
        <end position="124"/>
    </location>
</feature>
<organism evidence="3">
    <name type="scientific">Streptomyces sp. R39</name>
    <dbReference type="NCBI Taxonomy" id="3238631"/>
    <lineage>
        <taxon>Bacteria</taxon>
        <taxon>Bacillati</taxon>
        <taxon>Actinomycetota</taxon>
        <taxon>Actinomycetes</taxon>
        <taxon>Kitasatosporales</taxon>
        <taxon>Streptomycetaceae</taxon>
        <taxon>Streptomyces</taxon>
    </lineage>
</organism>
<keyword evidence="2" id="KW-0732">Signal</keyword>